<name>A0ABQ9HST0_9NEOP</name>
<feature type="compositionally biased region" description="Polar residues" evidence="1">
    <location>
        <begin position="61"/>
        <end position="72"/>
    </location>
</feature>
<proteinExistence type="predicted"/>
<organism evidence="2 3">
    <name type="scientific">Dryococelus australis</name>
    <dbReference type="NCBI Taxonomy" id="614101"/>
    <lineage>
        <taxon>Eukaryota</taxon>
        <taxon>Metazoa</taxon>
        <taxon>Ecdysozoa</taxon>
        <taxon>Arthropoda</taxon>
        <taxon>Hexapoda</taxon>
        <taxon>Insecta</taxon>
        <taxon>Pterygota</taxon>
        <taxon>Neoptera</taxon>
        <taxon>Polyneoptera</taxon>
        <taxon>Phasmatodea</taxon>
        <taxon>Verophasmatodea</taxon>
        <taxon>Anareolatae</taxon>
        <taxon>Phasmatidae</taxon>
        <taxon>Eurycanthinae</taxon>
        <taxon>Dryococelus</taxon>
    </lineage>
</organism>
<feature type="region of interest" description="Disordered" evidence="1">
    <location>
        <begin position="60"/>
        <end position="119"/>
    </location>
</feature>
<evidence type="ECO:0000313" key="2">
    <source>
        <dbReference type="EMBL" id="KAJ8887434.1"/>
    </source>
</evidence>
<accession>A0ABQ9HST0</accession>
<comment type="caution">
    <text evidence="2">The sequence shown here is derived from an EMBL/GenBank/DDBJ whole genome shotgun (WGS) entry which is preliminary data.</text>
</comment>
<gene>
    <name evidence="2" type="ORF">PR048_013649</name>
</gene>
<dbReference type="Proteomes" id="UP001159363">
    <property type="component" value="Chromosome X"/>
</dbReference>
<reference evidence="2 3" key="1">
    <citation type="submission" date="2023-02" db="EMBL/GenBank/DDBJ databases">
        <title>LHISI_Scaffold_Assembly.</title>
        <authorList>
            <person name="Stuart O.P."/>
            <person name="Cleave R."/>
            <person name="Magrath M.J.L."/>
            <person name="Mikheyev A.S."/>
        </authorList>
    </citation>
    <scope>NUCLEOTIDE SEQUENCE [LARGE SCALE GENOMIC DNA]</scope>
    <source>
        <strain evidence="2">Daus_M_001</strain>
        <tissue evidence="2">Leg muscle</tissue>
    </source>
</reference>
<keyword evidence="3" id="KW-1185">Reference proteome</keyword>
<dbReference type="EMBL" id="JARBHB010000004">
    <property type="protein sequence ID" value="KAJ8887434.1"/>
    <property type="molecule type" value="Genomic_DNA"/>
</dbReference>
<protein>
    <submittedName>
        <fullName evidence="2">Uncharacterized protein</fullName>
    </submittedName>
</protein>
<evidence type="ECO:0000256" key="1">
    <source>
        <dbReference type="SAM" id="MobiDB-lite"/>
    </source>
</evidence>
<sequence length="544" mass="59843">MKLDVKSQIIGVITAATRQAHFTGPCPTTVLYSTTPSNQHYNGSARQYVTPYKTGYECYQDSHSQQPKSTSVDHILTPLTGSGVDTSSVNTPGRKDGGKREIPEKSRRQAASSGRIPTCENPGVARPKRFAFVGGEQSNRSATVAPPYSFNLIIASGKIEILLWDEEQFVVVFVHDIFFRAIYDMAFSWIGAAVAERLACSPPNKANRGWYGHFINGMNLMAAHYFFTDFKHEKTDSILLSVIFTSCRYTFTEADVRRLRRQTAVFTAESLAPHKLEDQVVLGDAQANSGRITLAVIKDGRLSSADLPFFGAPSRSGDNSAPREVKENIWMQVKPRLENQKHPGKDVAPRNITSHRQYEVRMPSTSKCREPTHISRCIVVGFFICGGALKNIVYTTKPRTLNSMIDVDVIAFESTLVETVATVCRSVLQRCRRGTPFTSMYLRRNAYMYMRPSGGAMERWSESWVKSVCRSQSADSDGPVGDVGAGVKEVGNAAHDILGTSAEKYGGPIEDSVGVTAEYDDGTTSTTPEEVYGTVVTTISSGVF</sequence>
<evidence type="ECO:0000313" key="3">
    <source>
        <dbReference type="Proteomes" id="UP001159363"/>
    </source>
</evidence>
<feature type="compositionally biased region" description="Basic and acidic residues" evidence="1">
    <location>
        <begin position="93"/>
        <end position="107"/>
    </location>
</feature>
<feature type="compositionally biased region" description="Polar residues" evidence="1">
    <location>
        <begin position="79"/>
        <end position="91"/>
    </location>
</feature>